<keyword evidence="5" id="KW-1185">Reference proteome</keyword>
<dbReference type="InterPro" id="IPR018785">
    <property type="entry name" value="CDPF1_dom"/>
</dbReference>
<dbReference type="PRINTS" id="PR01995">
    <property type="entry name" value="UPF0595"/>
</dbReference>
<evidence type="ECO:0000256" key="1">
    <source>
        <dbReference type="ARBA" id="ARBA00007917"/>
    </source>
</evidence>
<comment type="caution">
    <text evidence="4">The sequence shown here is derived from an EMBL/GenBank/DDBJ whole genome shotgun (WGS) entry which is preliminary data.</text>
</comment>
<sequence>MCCLLRTVVGIFAKDLGLHITEGRPWVQGWSKMAAELTEKSLSDKPIFSCSSCAFECHYEYFGKKPPCSKSVMLLEDAYVIRDPFSPSAGHLTIGGNCCLCSKNVCMAQTCSIFYTKRFCISCVEKNIGEFPFEIQREITQHNLSSN</sequence>
<gene>
    <name evidence="4" type="ORF">P5673_032499</name>
</gene>
<dbReference type="PANTHER" id="PTHR31849:SF1">
    <property type="entry name" value="CYSTEINE-RICH DPF MOTIF DOMAIN-CONTAINING PROTEIN 1"/>
    <property type="match status" value="1"/>
</dbReference>
<protein>
    <recommendedName>
        <fullName evidence="2">Cysteine-rich DPF motif domain-containing protein 1</fullName>
    </recommendedName>
</protein>
<reference evidence="4" key="2">
    <citation type="journal article" date="2023" name="Science">
        <title>Genomic signatures of disease resistance in endangered staghorn corals.</title>
        <authorList>
            <person name="Vollmer S.V."/>
            <person name="Selwyn J.D."/>
            <person name="Despard B.A."/>
            <person name="Roesel C.L."/>
        </authorList>
    </citation>
    <scope>NUCLEOTIDE SEQUENCE</scope>
    <source>
        <strain evidence="4">K2</strain>
    </source>
</reference>
<feature type="domain" description="Cysteine-rich DPF motif" evidence="3">
    <location>
        <begin position="48"/>
        <end position="139"/>
    </location>
</feature>
<evidence type="ECO:0000313" key="4">
    <source>
        <dbReference type="EMBL" id="KAK2547499.1"/>
    </source>
</evidence>
<comment type="similarity">
    <text evidence="1">Belongs to the CDPF1 family.</text>
</comment>
<organism evidence="4 5">
    <name type="scientific">Acropora cervicornis</name>
    <name type="common">Staghorn coral</name>
    <dbReference type="NCBI Taxonomy" id="6130"/>
    <lineage>
        <taxon>Eukaryota</taxon>
        <taxon>Metazoa</taxon>
        <taxon>Cnidaria</taxon>
        <taxon>Anthozoa</taxon>
        <taxon>Hexacorallia</taxon>
        <taxon>Scleractinia</taxon>
        <taxon>Astrocoeniina</taxon>
        <taxon>Acroporidae</taxon>
        <taxon>Acropora</taxon>
    </lineage>
</organism>
<dbReference type="Pfam" id="PF10170">
    <property type="entry name" value="C6_DPF"/>
    <property type="match status" value="1"/>
</dbReference>
<evidence type="ECO:0000256" key="2">
    <source>
        <dbReference type="ARBA" id="ARBA00014801"/>
    </source>
</evidence>
<evidence type="ECO:0000259" key="3">
    <source>
        <dbReference type="Pfam" id="PF10170"/>
    </source>
</evidence>
<dbReference type="InterPro" id="IPR042426">
    <property type="entry name" value="CDPF1"/>
</dbReference>
<dbReference type="PANTHER" id="PTHR31849">
    <property type="entry name" value="CYSTEINE-RICH PDF MOTIF DOMAIN-CONTAINING PROTEIN 1"/>
    <property type="match status" value="1"/>
</dbReference>
<evidence type="ECO:0000313" key="5">
    <source>
        <dbReference type="Proteomes" id="UP001249851"/>
    </source>
</evidence>
<name>A0AAD9PR30_ACRCE</name>
<accession>A0AAD9PR30</accession>
<reference evidence="4" key="1">
    <citation type="journal article" date="2023" name="G3 (Bethesda)">
        <title>Whole genome assembly and annotation of the endangered Caribbean coral Acropora cervicornis.</title>
        <authorList>
            <person name="Selwyn J.D."/>
            <person name="Vollmer S.V."/>
        </authorList>
    </citation>
    <scope>NUCLEOTIDE SEQUENCE</scope>
    <source>
        <strain evidence="4">K2</strain>
    </source>
</reference>
<dbReference type="AlphaFoldDB" id="A0AAD9PR30"/>
<dbReference type="EMBL" id="JARQWQ010000181">
    <property type="protein sequence ID" value="KAK2547499.1"/>
    <property type="molecule type" value="Genomic_DNA"/>
</dbReference>
<proteinExistence type="inferred from homology"/>
<dbReference type="Proteomes" id="UP001249851">
    <property type="component" value="Unassembled WGS sequence"/>
</dbReference>